<evidence type="ECO:0000256" key="4">
    <source>
        <dbReference type="ARBA" id="ARBA00022729"/>
    </source>
</evidence>
<dbReference type="PANTHER" id="PTHR37467">
    <property type="entry name" value="EXPORTED CALCIUM-BINDING GLYCOPROTEIN-RELATED"/>
    <property type="match status" value="1"/>
</dbReference>
<feature type="compositionally biased region" description="Polar residues" evidence="6">
    <location>
        <begin position="93"/>
        <end position="110"/>
    </location>
</feature>
<evidence type="ECO:0000256" key="3">
    <source>
        <dbReference type="ARBA" id="ARBA00022525"/>
    </source>
</evidence>
<dbReference type="InterPro" id="IPR059100">
    <property type="entry name" value="TSP3_bac"/>
</dbReference>
<feature type="compositionally biased region" description="Acidic residues" evidence="6">
    <location>
        <begin position="1"/>
        <end position="14"/>
    </location>
</feature>
<dbReference type="InterPro" id="IPR000601">
    <property type="entry name" value="PKD_dom"/>
</dbReference>
<dbReference type="InterPro" id="IPR053180">
    <property type="entry name" value="Ca-binding_acidic-repeat"/>
</dbReference>
<evidence type="ECO:0000313" key="9">
    <source>
        <dbReference type="Proteomes" id="UP000222824"/>
    </source>
</evidence>
<feature type="compositionally biased region" description="Low complexity" evidence="6">
    <location>
        <begin position="77"/>
        <end position="89"/>
    </location>
</feature>
<comment type="subcellular location">
    <subcellularLocation>
        <location evidence="2">Secreted</location>
    </subcellularLocation>
</comment>
<dbReference type="InterPro" id="IPR022409">
    <property type="entry name" value="PKD/Chitinase_dom"/>
</dbReference>
<organism evidence="8 9">
    <name type="scientific">Halorubrum persicum</name>
    <dbReference type="NCBI Taxonomy" id="1383844"/>
    <lineage>
        <taxon>Archaea</taxon>
        <taxon>Methanobacteriati</taxon>
        <taxon>Methanobacteriota</taxon>
        <taxon>Stenosarchaea group</taxon>
        <taxon>Halobacteria</taxon>
        <taxon>Halobacteriales</taxon>
        <taxon>Haloferacaceae</taxon>
        <taxon>Halorubrum</taxon>
    </lineage>
</organism>
<feature type="compositionally biased region" description="Acidic residues" evidence="6">
    <location>
        <begin position="28"/>
        <end position="38"/>
    </location>
</feature>
<dbReference type="InterPro" id="IPR035986">
    <property type="entry name" value="PKD_dom_sf"/>
</dbReference>
<keyword evidence="3" id="KW-0964">Secreted</keyword>
<dbReference type="Pfam" id="PF04151">
    <property type="entry name" value="PPC"/>
    <property type="match status" value="1"/>
</dbReference>
<dbReference type="Gene3D" id="2.60.40.1120">
    <property type="entry name" value="Carboxypeptidase-like, regulatory domain"/>
    <property type="match status" value="1"/>
</dbReference>
<keyword evidence="9" id="KW-1185">Reference proteome</keyword>
<dbReference type="InterPro" id="IPR008969">
    <property type="entry name" value="CarboxyPept-like_regulatory"/>
</dbReference>
<dbReference type="SMART" id="SM00089">
    <property type="entry name" value="PKD"/>
    <property type="match status" value="1"/>
</dbReference>
<dbReference type="PROSITE" id="PS50093">
    <property type="entry name" value="PKD"/>
    <property type="match status" value="1"/>
</dbReference>
<reference evidence="8 9" key="1">
    <citation type="journal article" date="2014" name="Front. Microbiol.">
        <title>Population and genomic analysis of the genus Halorubrum.</title>
        <authorList>
            <person name="Fullmer M.S."/>
            <person name="Soucy S.M."/>
            <person name="Swithers K.S."/>
            <person name="Makkay A.M."/>
            <person name="Wheeler R."/>
            <person name="Ventosa A."/>
            <person name="Gogarten J.P."/>
            <person name="Papke R.T."/>
        </authorList>
    </citation>
    <scope>NUCLEOTIDE SEQUENCE [LARGE SCALE GENOMIC DNA]</scope>
    <source>
        <strain evidence="8 9">C49</strain>
    </source>
</reference>
<keyword evidence="4" id="KW-0732">Signal</keyword>
<comment type="cofactor">
    <cofactor evidence="1">
        <name>Ca(2+)</name>
        <dbReference type="ChEBI" id="CHEBI:29108"/>
    </cofactor>
</comment>
<dbReference type="Gene3D" id="2.60.40.10">
    <property type="entry name" value="Immunoglobulins"/>
    <property type="match status" value="1"/>
</dbReference>
<evidence type="ECO:0000259" key="7">
    <source>
        <dbReference type="PROSITE" id="PS50093"/>
    </source>
</evidence>
<dbReference type="SUPFAM" id="SSF89260">
    <property type="entry name" value="Collagen-binding domain"/>
    <property type="match status" value="1"/>
</dbReference>
<feature type="region of interest" description="Disordered" evidence="6">
    <location>
        <begin position="1"/>
        <end position="146"/>
    </location>
</feature>
<evidence type="ECO:0000256" key="1">
    <source>
        <dbReference type="ARBA" id="ARBA00001913"/>
    </source>
</evidence>
<dbReference type="Pfam" id="PF18911">
    <property type="entry name" value="PKD_4"/>
    <property type="match status" value="1"/>
</dbReference>
<comment type="caution">
    <text evidence="8">The sequence shown here is derived from an EMBL/GenBank/DDBJ whole genome shotgun (WGS) entry which is preliminary data.</text>
</comment>
<dbReference type="SUPFAM" id="SSF49299">
    <property type="entry name" value="PKD domain"/>
    <property type="match status" value="1"/>
</dbReference>
<evidence type="ECO:0000256" key="6">
    <source>
        <dbReference type="SAM" id="MobiDB-lite"/>
    </source>
</evidence>
<accession>A0A2G1WNF4</accession>
<dbReference type="CDD" id="cd00146">
    <property type="entry name" value="PKD"/>
    <property type="match status" value="1"/>
</dbReference>
<dbReference type="Proteomes" id="UP000222824">
    <property type="component" value="Unassembled WGS sequence"/>
</dbReference>
<dbReference type="AlphaFoldDB" id="A0A2G1WNF4"/>
<keyword evidence="5" id="KW-0106">Calcium</keyword>
<protein>
    <recommendedName>
        <fullName evidence="7">PKD domain-containing protein</fullName>
    </recommendedName>
</protein>
<proteinExistence type="predicted"/>
<evidence type="ECO:0000256" key="5">
    <source>
        <dbReference type="ARBA" id="ARBA00022837"/>
    </source>
</evidence>
<feature type="compositionally biased region" description="Basic and acidic residues" evidence="6">
    <location>
        <begin position="116"/>
        <end position="137"/>
    </location>
</feature>
<gene>
    <name evidence="8" type="ORF">DJ69_00690</name>
</gene>
<evidence type="ECO:0000256" key="2">
    <source>
        <dbReference type="ARBA" id="ARBA00004613"/>
    </source>
</evidence>
<dbReference type="SUPFAM" id="SSF49464">
    <property type="entry name" value="Carboxypeptidase regulatory domain-like"/>
    <property type="match status" value="1"/>
</dbReference>
<dbReference type="InterPro" id="IPR013783">
    <property type="entry name" value="Ig-like_fold"/>
</dbReference>
<name>A0A2G1WNF4_9EURY</name>
<evidence type="ECO:0000313" key="8">
    <source>
        <dbReference type="EMBL" id="PHQ40521.1"/>
    </source>
</evidence>
<dbReference type="Pfam" id="PF18884">
    <property type="entry name" value="TSP3_bac"/>
    <property type="match status" value="3"/>
</dbReference>
<dbReference type="PANTHER" id="PTHR37467:SF1">
    <property type="entry name" value="EXPORTED CALCIUM-BINDING GLYCOPROTEIN"/>
    <property type="match status" value="1"/>
</dbReference>
<dbReference type="Gene3D" id="2.60.120.380">
    <property type="match status" value="1"/>
</dbReference>
<feature type="compositionally biased region" description="Acidic residues" evidence="6">
    <location>
        <begin position="50"/>
        <end position="61"/>
    </location>
</feature>
<dbReference type="InterPro" id="IPR007280">
    <property type="entry name" value="Peptidase_C_arc/bac"/>
</dbReference>
<dbReference type="EMBL" id="NHOA01000004">
    <property type="protein sequence ID" value="PHQ40521.1"/>
    <property type="molecule type" value="Genomic_DNA"/>
</dbReference>
<sequence length="677" mass="71980">MDADSDGDGLDDGEEINRHGTDPNSADTDGDGLADGEEINQYGTDPNSADTDDDGYDDNNEIIEGTNPTDPEDSPSDSDSPPSDDNSPPTADFSWSPTNPSVGETITFEASSSSDSDGRISEYRWDFDDDGTIEKTGESVSNTRTSPGEYTVTLTVIDNDDAMNTTTQKIPAEPELSGFITGSITDTTGNPINSPVKYSIMNSTTDEVVTSGNTTNGEYTATVPPGSYRIVISSSEYDDFVITRDVKTDATTTVDAVLEPTDEFEPNNDFETAASITEGRYSSLQADGGESDYFAITLDQGYSIDVSIDFNHTDGNLEMEFYNPDQQVVEDSFSTTNNETVSINSVSESGTYYIHVNSSSEMLVPYNLTATVGPDENNVVRTINDTSAAPGDSVEVTIDAQLNDKQEFTVVDEINPGPTDVEVTGSDSFRLVESESDAVIGLSSGTDSASLVYEVTIPEGANNGETFTFSGAVDDSSTPDEIDITGDSEVTVNTTDRSESIQLRTIDAPQTIQPATTFTVTYAIENIGGNTTAYTIEGIGGEPNVTITDFSGDILSSNLDRTRPSATTNGVGAGETTSVTVEYQVAATATGTVTLDTTVRDPLTGATSSLSQNVSITQVPEDPTQRALQITGRENPDALTQSDVTAAITRFSRGQSVNGIEIKQDDITAIVTFFERD</sequence>
<feature type="domain" description="PKD" evidence="7">
    <location>
        <begin position="89"/>
        <end position="179"/>
    </location>
</feature>